<dbReference type="PANTHER" id="PTHR43245:SF52">
    <property type="entry name" value="NAD-DEPENDENT EPIMERASE_DEHYDRATASE"/>
    <property type="match status" value="1"/>
</dbReference>
<evidence type="ECO:0000259" key="1">
    <source>
        <dbReference type="Pfam" id="PF01370"/>
    </source>
</evidence>
<dbReference type="InterPro" id="IPR050177">
    <property type="entry name" value="Lipid_A_modif_metabolic_enz"/>
</dbReference>
<evidence type="ECO:0000313" key="2">
    <source>
        <dbReference type="EMBL" id="ANH37795.1"/>
    </source>
</evidence>
<dbReference type="Proteomes" id="UP000077868">
    <property type="component" value="Chromosome"/>
</dbReference>
<gene>
    <name evidence="2" type="ORF">I601_1356</name>
</gene>
<dbReference type="EMBL" id="CP015079">
    <property type="protein sequence ID" value="ANH37795.1"/>
    <property type="molecule type" value="Genomic_DNA"/>
</dbReference>
<dbReference type="InterPro" id="IPR036291">
    <property type="entry name" value="NAD(P)-bd_dom_sf"/>
</dbReference>
<dbReference type="KEGG" id="ndk:I601_1356"/>
<dbReference type="Gene3D" id="3.40.50.720">
    <property type="entry name" value="NAD(P)-binding Rossmann-like Domain"/>
    <property type="match status" value="1"/>
</dbReference>
<dbReference type="STRING" id="1300347.I601_1356"/>
<dbReference type="OrthoDB" id="9795501at2"/>
<accession>A0A1A9GK05</accession>
<dbReference type="PATRIC" id="fig|1300347.3.peg.1356"/>
<evidence type="ECO:0000313" key="3">
    <source>
        <dbReference type="Proteomes" id="UP000077868"/>
    </source>
</evidence>
<dbReference type="GO" id="GO:0003978">
    <property type="term" value="F:UDP-glucose 4-epimerase activity"/>
    <property type="evidence" value="ECO:0007669"/>
    <property type="project" value="UniProtKB-EC"/>
</dbReference>
<dbReference type="InterPro" id="IPR001509">
    <property type="entry name" value="Epimerase_deHydtase"/>
</dbReference>
<organism evidence="2 3">
    <name type="scientific">Nocardioides dokdonensis FR1436</name>
    <dbReference type="NCBI Taxonomy" id="1300347"/>
    <lineage>
        <taxon>Bacteria</taxon>
        <taxon>Bacillati</taxon>
        <taxon>Actinomycetota</taxon>
        <taxon>Actinomycetes</taxon>
        <taxon>Propionibacteriales</taxon>
        <taxon>Nocardioidaceae</taxon>
        <taxon>Nocardioides</taxon>
    </lineage>
</organism>
<sequence>MTRRIVVTGAAGYLGRQLAERLAASYAVVGLDVRDPAEVARESGQPGFELRQGDVRDPGLVQTLRDFGATHVVHLASVLVASRDRARDFDIDVNGTRNVVEACLGAGVDHLTVTSSGAAYGYHPDNPAWLDEHDPLRGNPEFAYSDHKRQVEELLAGYRASHPRLRQLVLRPGTVLGDTTDNQITGLFSGSRVVALRGSPSPFVLIWDQDVLAVLEKGVAEDRTGIYNLAGDGALTMAEIAERLGKPLLALPVPLVRAGLQVQRWRGRPVGPEQVAFLRYRPVLSNRRLKEELGYVPQRSTLEVLEGFARARGMALP</sequence>
<dbReference type="SUPFAM" id="SSF51735">
    <property type="entry name" value="NAD(P)-binding Rossmann-fold domains"/>
    <property type="match status" value="1"/>
</dbReference>
<keyword evidence="3" id="KW-1185">Reference proteome</keyword>
<reference evidence="2 3" key="1">
    <citation type="submission" date="2016-03" db="EMBL/GenBank/DDBJ databases">
        <title>Complete genome sequence of a soil Actinobacterium, Nocardioides dokdonensis FR1436.</title>
        <authorList>
            <person name="Kwon S.-K."/>
            <person name="Kim K."/>
            <person name="Kim J.F."/>
        </authorList>
    </citation>
    <scope>NUCLEOTIDE SEQUENCE [LARGE SCALE GENOMIC DNA]</scope>
    <source>
        <strain evidence="2 3">FR1436</strain>
    </source>
</reference>
<protein>
    <submittedName>
        <fullName evidence="2">UDP-glucose 4-epimerase</fullName>
        <ecNumber evidence="2">5.1.3.2</ecNumber>
    </submittedName>
</protein>
<dbReference type="PANTHER" id="PTHR43245">
    <property type="entry name" value="BIFUNCTIONAL POLYMYXIN RESISTANCE PROTEIN ARNA"/>
    <property type="match status" value="1"/>
</dbReference>
<feature type="domain" description="NAD-dependent epimerase/dehydratase" evidence="1">
    <location>
        <begin position="5"/>
        <end position="184"/>
    </location>
</feature>
<keyword evidence="2" id="KW-0413">Isomerase</keyword>
<dbReference type="RefSeq" id="WP_068107615.1">
    <property type="nucleotide sequence ID" value="NZ_CP015079.1"/>
</dbReference>
<dbReference type="Pfam" id="PF01370">
    <property type="entry name" value="Epimerase"/>
    <property type="match status" value="1"/>
</dbReference>
<dbReference type="CDD" id="cd05240">
    <property type="entry name" value="UDP_G4E_3_SDR_e"/>
    <property type="match status" value="1"/>
</dbReference>
<dbReference type="AlphaFoldDB" id="A0A1A9GK05"/>
<name>A0A1A9GK05_9ACTN</name>
<dbReference type="EC" id="5.1.3.2" evidence="2"/>
<proteinExistence type="predicted"/>